<evidence type="ECO:0000256" key="2">
    <source>
        <dbReference type="SAM" id="SignalP"/>
    </source>
</evidence>
<evidence type="ECO:0000256" key="1">
    <source>
        <dbReference type="ARBA" id="ARBA00022729"/>
    </source>
</evidence>
<accession>A0A940S1V3</accession>
<dbReference type="SUPFAM" id="SSF56925">
    <property type="entry name" value="OMPA-like"/>
    <property type="match status" value="1"/>
</dbReference>
<sequence length="249" mass="26134">MHNIFQSGRSLTAVAALAVLSLPAVAQAQDYAKFQLGVLAPEANDAYWLPPGYPGSDPRVNFGLGDLDKVGFASAAVGRSFQNGLRADLELLVTGKADATGDCSSASDGTPCSGHADISDATVRTSALLANVSYEFMQGAKVQPYVTAGAGVAWNKLSDWTRSNPAATRPERTFDGDTQQNFAWTAGVGASYEIAAAGRPMFLDVSWRYFDFGEVEGGTNPQDTAAAATKGLNFDLTGHALAMGLRIPF</sequence>
<dbReference type="InterPro" id="IPR011250">
    <property type="entry name" value="OMP/PagP_B-barrel"/>
</dbReference>
<evidence type="ECO:0000313" key="4">
    <source>
        <dbReference type="EMBL" id="MBP0483452.1"/>
    </source>
</evidence>
<proteinExistence type="predicted"/>
<protein>
    <submittedName>
        <fullName evidence="4">Porin family protein</fullName>
    </submittedName>
</protein>
<dbReference type="Pfam" id="PF13505">
    <property type="entry name" value="OMP_b-brl"/>
    <property type="match status" value="1"/>
</dbReference>
<evidence type="ECO:0000259" key="3">
    <source>
        <dbReference type="Pfam" id="PF13505"/>
    </source>
</evidence>
<dbReference type="EMBL" id="JAGISH010000007">
    <property type="protein sequence ID" value="MBP0483452.1"/>
    <property type="molecule type" value="Genomic_DNA"/>
</dbReference>
<comment type="caution">
    <text evidence="4">The sequence shown here is derived from an EMBL/GenBank/DDBJ whole genome shotgun (WGS) entry which is preliminary data.</text>
</comment>
<dbReference type="AlphaFoldDB" id="A0A940S1V3"/>
<keyword evidence="1 2" id="KW-0732">Signal</keyword>
<keyword evidence="5" id="KW-1185">Reference proteome</keyword>
<reference evidence="4" key="1">
    <citation type="submission" date="2021-03" db="EMBL/GenBank/DDBJ databases">
        <title>Sagittula salina sp. nov. strain M10.9X isolated from the marine waste.</title>
        <authorList>
            <person name="Satari L."/>
            <person name="Molina-Menor E."/>
            <person name="Vidal-Verdu A."/>
            <person name="Pascual J."/>
            <person name="Pereto J."/>
            <person name="Porcar M."/>
        </authorList>
    </citation>
    <scope>NUCLEOTIDE SEQUENCE</scope>
    <source>
        <strain evidence="4">M10.9X</strain>
    </source>
</reference>
<feature type="domain" description="Outer membrane protein beta-barrel" evidence="3">
    <location>
        <begin position="13"/>
        <end position="233"/>
    </location>
</feature>
<name>A0A940S1V3_9RHOB</name>
<gene>
    <name evidence="4" type="ORF">J5474_13245</name>
</gene>
<organism evidence="4 5">
    <name type="scientific">Sagittula salina</name>
    <dbReference type="NCBI Taxonomy" id="2820268"/>
    <lineage>
        <taxon>Bacteria</taxon>
        <taxon>Pseudomonadati</taxon>
        <taxon>Pseudomonadota</taxon>
        <taxon>Alphaproteobacteria</taxon>
        <taxon>Rhodobacterales</taxon>
        <taxon>Roseobacteraceae</taxon>
        <taxon>Sagittula</taxon>
    </lineage>
</organism>
<dbReference type="RefSeq" id="WP_209361398.1">
    <property type="nucleotide sequence ID" value="NZ_JAGISH010000007.1"/>
</dbReference>
<dbReference type="InterPro" id="IPR027385">
    <property type="entry name" value="Beta-barrel_OMP"/>
</dbReference>
<feature type="chain" id="PRO_5037143716" evidence="2">
    <location>
        <begin position="29"/>
        <end position="249"/>
    </location>
</feature>
<evidence type="ECO:0000313" key="5">
    <source>
        <dbReference type="Proteomes" id="UP000675940"/>
    </source>
</evidence>
<dbReference type="Gene3D" id="2.40.160.20">
    <property type="match status" value="1"/>
</dbReference>
<feature type="signal peptide" evidence="2">
    <location>
        <begin position="1"/>
        <end position="28"/>
    </location>
</feature>
<dbReference type="Proteomes" id="UP000675940">
    <property type="component" value="Unassembled WGS sequence"/>
</dbReference>